<feature type="transmembrane region" description="Helical" evidence="1">
    <location>
        <begin position="123"/>
        <end position="145"/>
    </location>
</feature>
<dbReference type="Proteomes" id="UP001596106">
    <property type="component" value="Unassembled WGS sequence"/>
</dbReference>
<feature type="transmembrane region" description="Helical" evidence="1">
    <location>
        <begin position="63"/>
        <end position="82"/>
    </location>
</feature>
<keyword evidence="1" id="KW-0472">Membrane</keyword>
<dbReference type="EMBL" id="JBHSMA010000004">
    <property type="protein sequence ID" value="MFC5410502.1"/>
    <property type="molecule type" value="Genomic_DNA"/>
</dbReference>
<comment type="caution">
    <text evidence="3">The sequence shown here is derived from an EMBL/GenBank/DDBJ whole genome shotgun (WGS) entry which is preliminary data.</text>
</comment>
<sequence>MTTISPLPLNRAATRILSIDVVRGIVMVIMALDHTREFTHKNGFFYNATDLTTATPGIFLSRWVTHFCAPTFVFLSGVSAFLMSRKMTKPQLSIFLLTRGLWLMLLGITVVNFVMWFDITFSVIALEVIWATGLGMVVLSGLLFLPHRLLLMLGLLIVFGHNALDGISFPPGTVADVLWSMVHRPNFIPVTPRFTLLILYPVLAWIGILILGYCLGELYGKSFDSQTRRHWLVRLGLSAIGVFFLLRALNVYGDPVPWSVQKTPFYTVFSFFNVTKYPPSLLFTLITLGPGLLLLSWLEKQQVKWKDFFVVYGRVPLFYFVVHFLLVHTLAVLLLLADGVPWSQINFQNRTGGMMPDHGLPLEAVYLVWIGVVLVMYPLCKWYGRLKSRSRSPIWSYL</sequence>
<feature type="transmembrane region" description="Helical" evidence="1">
    <location>
        <begin position="317"/>
        <end position="337"/>
    </location>
</feature>
<name>A0ABW0IEF1_9BACT</name>
<feature type="transmembrane region" description="Helical" evidence="1">
    <location>
        <begin position="231"/>
        <end position="249"/>
    </location>
</feature>
<feature type="transmembrane region" description="Helical" evidence="1">
    <location>
        <begin position="94"/>
        <end position="117"/>
    </location>
</feature>
<keyword evidence="1" id="KW-0812">Transmembrane</keyword>
<feature type="transmembrane region" description="Helical" evidence="1">
    <location>
        <begin position="194"/>
        <end position="219"/>
    </location>
</feature>
<feature type="transmembrane region" description="Helical" evidence="1">
    <location>
        <begin position="364"/>
        <end position="384"/>
    </location>
</feature>
<keyword evidence="4" id="KW-1185">Reference proteome</keyword>
<proteinExistence type="predicted"/>
<feature type="transmembrane region" description="Helical" evidence="1">
    <location>
        <begin position="152"/>
        <end position="174"/>
    </location>
</feature>
<evidence type="ECO:0000313" key="4">
    <source>
        <dbReference type="Proteomes" id="UP001596106"/>
    </source>
</evidence>
<evidence type="ECO:0000259" key="2">
    <source>
        <dbReference type="Pfam" id="PF07786"/>
    </source>
</evidence>
<feature type="domain" description="Heparan-alpha-glucosaminide N-acetyltransferase catalytic" evidence="2">
    <location>
        <begin position="15"/>
        <end position="227"/>
    </location>
</feature>
<protein>
    <submittedName>
        <fullName evidence="3">DUF1624 domain-containing protein</fullName>
    </submittedName>
</protein>
<dbReference type="PANTHER" id="PTHR40407">
    <property type="entry name" value="MEMBRANE PROTEIN-LIKE PROTEIN"/>
    <property type="match status" value="1"/>
</dbReference>
<evidence type="ECO:0000256" key="1">
    <source>
        <dbReference type="SAM" id="Phobius"/>
    </source>
</evidence>
<reference evidence="4" key="1">
    <citation type="journal article" date="2019" name="Int. J. Syst. Evol. Microbiol.">
        <title>The Global Catalogue of Microorganisms (GCM) 10K type strain sequencing project: providing services to taxonomists for standard genome sequencing and annotation.</title>
        <authorList>
            <consortium name="The Broad Institute Genomics Platform"/>
            <consortium name="The Broad Institute Genome Sequencing Center for Infectious Disease"/>
            <person name="Wu L."/>
            <person name="Ma J."/>
        </authorList>
    </citation>
    <scope>NUCLEOTIDE SEQUENCE [LARGE SCALE GENOMIC DNA]</scope>
    <source>
        <strain evidence="4">CCUG 55250</strain>
    </source>
</reference>
<dbReference type="RefSeq" id="WP_379846142.1">
    <property type="nucleotide sequence ID" value="NZ_JBHSMA010000004.1"/>
</dbReference>
<dbReference type="InterPro" id="IPR012429">
    <property type="entry name" value="HGSNAT_cat"/>
</dbReference>
<feature type="transmembrane region" description="Helical" evidence="1">
    <location>
        <begin position="277"/>
        <end position="297"/>
    </location>
</feature>
<keyword evidence="1" id="KW-1133">Transmembrane helix</keyword>
<dbReference type="PANTHER" id="PTHR40407:SF1">
    <property type="entry name" value="HEPARAN-ALPHA-GLUCOSAMINIDE N-ACETYLTRANSFERASE CATALYTIC DOMAIN-CONTAINING PROTEIN"/>
    <property type="match status" value="1"/>
</dbReference>
<gene>
    <name evidence="3" type="ORF">ACFPMF_14340</name>
</gene>
<evidence type="ECO:0000313" key="3">
    <source>
        <dbReference type="EMBL" id="MFC5410502.1"/>
    </source>
</evidence>
<accession>A0ABW0IEF1</accession>
<organism evidence="3 4">
    <name type="scientific">Larkinella bovis</name>
    <dbReference type="NCBI Taxonomy" id="683041"/>
    <lineage>
        <taxon>Bacteria</taxon>
        <taxon>Pseudomonadati</taxon>
        <taxon>Bacteroidota</taxon>
        <taxon>Cytophagia</taxon>
        <taxon>Cytophagales</taxon>
        <taxon>Spirosomataceae</taxon>
        <taxon>Larkinella</taxon>
    </lineage>
</organism>
<dbReference type="Pfam" id="PF07786">
    <property type="entry name" value="HGSNAT_cat"/>
    <property type="match status" value="1"/>
</dbReference>